<evidence type="ECO:0000259" key="1">
    <source>
        <dbReference type="Pfam" id="PF09588"/>
    </source>
</evidence>
<sequence>MNLELEVTDEELWGCVRQFDVKTLQEFLSKVDVPKSGSKDCLQKRLFYALKLGLPIVPTASNEELSRRESRERKLRFGEQFKLPHPLTLDGWEGTSANLPPITEEKVNHYFRTRNKELEISTDGSKSLGQGRSMAVSSGRVHTVEHHHISDIVGLSYIRGLVVPQTRVHEQPYMVWILVFKNTGVIHQADCHCIAGLSGMCKHVAALLSFVTQQVECGSSESCTSQLQQWHRPSSSNLNQKLKTSAFLKDIKTPKVSSSMCDNRKGRRDMFDPRAVVNKKVRKLCDYDLDSLADISNGKAAVLLYAAHQRHVHPTLTSKPDINHLNSTLDEDISSSSPIRVSSVVDAFREVKKSAGTDAATYTAMTKEMACSGRSREWLAESTCQQAESHMWHKHRVGRITASNMGAVTKHVDESGNLTGSTHSIIATVMSYYKDFVSPATTYGKKQEAVAKSKYLMKMRRTHRHFNLEKIGLCISSSHPFIAASPDGYVNCKCCGAGLVEVKCPFKDKSLTVTQYASKGNTCLTVDEDKVSLRTTHNYYAQVQCQLFCTDRKYCDFVLMTEAKEDSMLIQRVYRNDEIINQMKHKASSFWANAVLSELETGAVEKKIALKYKEMQTEP</sequence>
<dbReference type="Gene3D" id="3.90.320.10">
    <property type="match status" value="1"/>
</dbReference>
<dbReference type="PANTHER" id="PTHR47526:SF3">
    <property type="entry name" value="PHD-TYPE DOMAIN-CONTAINING PROTEIN"/>
    <property type="match status" value="1"/>
</dbReference>
<proteinExistence type="predicted"/>
<evidence type="ECO:0000313" key="2">
    <source>
        <dbReference type="EnsemblMetazoa" id="XP_038058807.1"/>
    </source>
</evidence>
<dbReference type="OMA" id="FQCENEL"/>
<dbReference type="InterPro" id="IPR019080">
    <property type="entry name" value="YqaJ_viral_recombinase"/>
</dbReference>
<reference evidence="2" key="1">
    <citation type="submission" date="2022-11" db="UniProtKB">
        <authorList>
            <consortium name="EnsemblMetazoa"/>
        </authorList>
    </citation>
    <scope>IDENTIFICATION</scope>
</reference>
<dbReference type="Pfam" id="PF09588">
    <property type="entry name" value="YqaJ"/>
    <property type="match status" value="1"/>
</dbReference>
<dbReference type="SUPFAM" id="SSF52980">
    <property type="entry name" value="Restriction endonuclease-like"/>
    <property type="match status" value="1"/>
</dbReference>
<name>A0A914A4N3_PATMI</name>
<dbReference type="GO" id="GO:0006281">
    <property type="term" value="P:DNA repair"/>
    <property type="evidence" value="ECO:0007669"/>
    <property type="project" value="UniProtKB-ARBA"/>
</dbReference>
<dbReference type="RefSeq" id="XP_038058807.1">
    <property type="nucleotide sequence ID" value="XM_038202879.1"/>
</dbReference>
<dbReference type="OrthoDB" id="5918941at2759"/>
<dbReference type="InterPro" id="IPR011335">
    <property type="entry name" value="Restrct_endonuc-II-like"/>
</dbReference>
<evidence type="ECO:0000313" key="3">
    <source>
        <dbReference type="Proteomes" id="UP000887568"/>
    </source>
</evidence>
<dbReference type="PANTHER" id="PTHR47526">
    <property type="entry name" value="ATP-DEPENDENT DNA HELICASE"/>
    <property type="match status" value="1"/>
</dbReference>
<protein>
    <recommendedName>
        <fullName evidence="1">YqaJ viral recombinase domain-containing protein</fullName>
    </recommendedName>
</protein>
<accession>A0A914A4N3</accession>
<feature type="domain" description="YqaJ viral recombinase" evidence="1">
    <location>
        <begin position="392"/>
        <end position="552"/>
    </location>
</feature>
<dbReference type="EnsemblMetazoa" id="XM_038202879.1">
    <property type="protein sequence ID" value="XP_038058807.1"/>
    <property type="gene ID" value="LOC119730096"/>
</dbReference>
<dbReference type="GeneID" id="119730096"/>
<keyword evidence="3" id="KW-1185">Reference proteome</keyword>
<organism evidence="2 3">
    <name type="scientific">Patiria miniata</name>
    <name type="common">Bat star</name>
    <name type="synonym">Asterina miniata</name>
    <dbReference type="NCBI Taxonomy" id="46514"/>
    <lineage>
        <taxon>Eukaryota</taxon>
        <taxon>Metazoa</taxon>
        <taxon>Echinodermata</taxon>
        <taxon>Eleutherozoa</taxon>
        <taxon>Asterozoa</taxon>
        <taxon>Asteroidea</taxon>
        <taxon>Valvatacea</taxon>
        <taxon>Valvatida</taxon>
        <taxon>Asterinidae</taxon>
        <taxon>Patiria</taxon>
    </lineage>
</organism>
<dbReference type="CDD" id="cd22343">
    <property type="entry name" value="PDDEXK_lambda_exonuclease-like"/>
    <property type="match status" value="1"/>
</dbReference>
<dbReference type="Proteomes" id="UP000887568">
    <property type="component" value="Unplaced"/>
</dbReference>
<dbReference type="InterPro" id="IPR011604">
    <property type="entry name" value="PDDEXK-like_dom_sf"/>
</dbReference>
<dbReference type="AlphaFoldDB" id="A0A914A4N3"/>